<sequence>MPLLLISGVNAMELPHVKHQLCVWHVEQNISKNLYNKLKDKFIAFSKDFKAIVIETSVEQFNIWWDCLLTEYTEARTYMIEQ</sequence>
<dbReference type="EMBL" id="CAJVPY010000383">
    <property type="protein sequence ID" value="CAG8469485.1"/>
    <property type="molecule type" value="Genomic_DNA"/>
</dbReference>
<evidence type="ECO:0000313" key="1">
    <source>
        <dbReference type="EMBL" id="CAG8469485.1"/>
    </source>
</evidence>
<dbReference type="AlphaFoldDB" id="A0A9N8W2A9"/>
<gene>
    <name evidence="1" type="ORF">DERYTH_LOCUS1386</name>
</gene>
<dbReference type="Proteomes" id="UP000789405">
    <property type="component" value="Unassembled WGS sequence"/>
</dbReference>
<proteinExistence type="predicted"/>
<protein>
    <submittedName>
        <fullName evidence="1">10652_t:CDS:1</fullName>
    </submittedName>
</protein>
<comment type="caution">
    <text evidence="1">The sequence shown here is derived from an EMBL/GenBank/DDBJ whole genome shotgun (WGS) entry which is preliminary data.</text>
</comment>
<dbReference type="OrthoDB" id="2448653at2759"/>
<reference evidence="1" key="1">
    <citation type="submission" date="2021-06" db="EMBL/GenBank/DDBJ databases">
        <authorList>
            <person name="Kallberg Y."/>
            <person name="Tangrot J."/>
            <person name="Rosling A."/>
        </authorList>
    </citation>
    <scope>NUCLEOTIDE SEQUENCE</scope>
    <source>
        <strain evidence="1">MA453B</strain>
    </source>
</reference>
<organism evidence="1 2">
    <name type="scientific">Dentiscutata erythropus</name>
    <dbReference type="NCBI Taxonomy" id="1348616"/>
    <lineage>
        <taxon>Eukaryota</taxon>
        <taxon>Fungi</taxon>
        <taxon>Fungi incertae sedis</taxon>
        <taxon>Mucoromycota</taxon>
        <taxon>Glomeromycotina</taxon>
        <taxon>Glomeromycetes</taxon>
        <taxon>Diversisporales</taxon>
        <taxon>Gigasporaceae</taxon>
        <taxon>Dentiscutata</taxon>
    </lineage>
</organism>
<evidence type="ECO:0000313" key="2">
    <source>
        <dbReference type="Proteomes" id="UP000789405"/>
    </source>
</evidence>
<name>A0A9N8W2A9_9GLOM</name>
<accession>A0A9N8W2A9</accession>
<keyword evidence="2" id="KW-1185">Reference proteome</keyword>